<feature type="binding site" evidence="8">
    <location>
        <position position="65"/>
    </location>
    <ligand>
        <name>substrate</name>
    </ligand>
</feature>
<feature type="binding site" evidence="8">
    <location>
        <begin position="75"/>
        <end position="76"/>
    </location>
    <ligand>
        <name>substrate</name>
    </ligand>
</feature>
<dbReference type="PANTHER" id="PTHR31689:SF0">
    <property type="entry name" value="DIAMINOPIMELATE EPIMERASE"/>
    <property type="match status" value="1"/>
</dbReference>
<evidence type="ECO:0000256" key="2">
    <source>
        <dbReference type="ARBA" id="ARBA00010219"/>
    </source>
</evidence>
<comment type="catalytic activity">
    <reaction evidence="7 8">
        <text>(2S,6S)-2,6-diaminopimelate = meso-2,6-diaminopimelate</text>
        <dbReference type="Rhea" id="RHEA:15393"/>
        <dbReference type="ChEBI" id="CHEBI:57609"/>
        <dbReference type="ChEBI" id="CHEBI:57791"/>
        <dbReference type="EC" id="5.1.1.7"/>
    </reaction>
</comment>
<evidence type="ECO:0000313" key="11">
    <source>
        <dbReference type="Proteomes" id="UP000003240"/>
    </source>
</evidence>
<keyword evidence="8" id="KW-0963">Cytoplasm</keyword>
<dbReference type="InterPro" id="IPR001653">
    <property type="entry name" value="DAP_epimerase_DapF"/>
</dbReference>
<dbReference type="InterPro" id="IPR018510">
    <property type="entry name" value="DAP_epimerase_AS"/>
</dbReference>
<organism evidence="10 11">
    <name type="scientific">Acetonema longum DSM 6540</name>
    <dbReference type="NCBI Taxonomy" id="1009370"/>
    <lineage>
        <taxon>Bacteria</taxon>
        <taxon>Bacillati</taxon>
        <taxon>Bacillota</taxon>
        <taxon>Negativicutes</taxon>
        <taxon>Acetonemataceae</taxon>
        <taxon>Acetonema</taxon>
    </lineage>
</organism>
<dbReference type="UniPathway" id="UPA00034">
    <property type="reaction ID" value="UER00025"/>
</dbReference>
<gene>
    <name evidence="8" type="primary">dapF</name>
    <name evidence="10" type="ORF">ALO_14527</name>
</gene>
<dbReference type="PROSITE" id="PS01326">
    <property type="entry name" value="DAP_EPIMERASE"/>
    <property type="match status" value="1"/>
</dbReference>
<keyword evidence="4 8" id="KW-0028">Amino-acid biosynthesis</keyword>
<evidence type="ECO:0000256" key="8">
    <source>
        <dbReference type="HAMAP-Rule" id="MF_00197"/>
    </source>
</evidence>
<dbReference type="Proteomes" id="UP000003240">
    <property type="component" value="Unassembled WGS sequence"/>
</dbReference>
<dbReference type="GO" id="GO:0008837">
    <property type="term" value="F:diaminopimelate epimerase activity"/>
    <property type="evidence" value="ECO:0007669"/>
    <property type="project" value="UniProtKB-UniRule"/>
</dbReference>
<evidence type="ECO:0000256" key="4">
    <source>
        <dbReference type="ARBA" id="ARBA00022605"/>
    </source>
</evidence>
<feature type="binding site" evidence="8">
    <location>
        <begin position="215"/>
        <end position="216"/>
    </location>
    <ligand>
        <name>substrate</name>
    </ligand>
</feature>
<dbReference type="RefSeq" id="WP_004573479.1">
    <property type="nucleotide sequence ID" value="NZ_AFGF01000126.1"/>
</dbReference>
<dbReference type="GO" id="GO:0005829">
    <property type="term" value="C:cytosol"/>
    <property type="evidence" value="ECO:0007669"/>
    <property type="project" value="TreeGrafter"/>
</dbReference>
<evidence type="ECO:0000256" key="3">
    <source>
        <dbReference type="ARBA" id="ARBA00013080"/>
    </source>
</evidence>
<dbReference type="Pfam" id="PF01678">
    <property type="entry name" value="DAP_epimerase"/>
    <property type="match status" value="2"/>
</dbReference>
<dbReference type="NCBIfam" id="TIGR00652">
    <property type="entry name" value="DapF"/>
    <property type="match status" value="1"/>
</dbReference>
<feature type="active site" evidence="9">
    <location>
        <position position="74"/>
    </location>
</feature>
<dbReference type="EMBL" id="AFGF01000126">
    <property type="protein sequence ID" value="EGO63238.1"/>
    <property type="molecule type" value="Genomic_DNA"/>
</dbReference>
<feature type="binding site" evidence="8">
    <location>
        <begin position="225"/>
        <end position="226"/>
    </location>
    <ligand>
        <name>substrate</name>
    </ligand>
</feature>
<keyword evidence="5 8" id="KW-0457">Lysine biosynthesis</keyword>
<feature type="binding site" evidence="8">
    <location>
        <position position="197"/>
    </location>
    <ligand>
        <name>substrate</name>
    </ligand>
</feature>
<protein>
    <recommendedName>
        <fullName evidence="3 8">Diaminopimelate epimerase</fullName>
        <shortName evidence="8">DAP epimerase</shortName>
        <ecNumber evidence="3 8">5.1.1.7</ecNumber>
    </recommendedName>
    <alternativeName>
        <fullName evidence="8">PLP-independent amino acid racemase</fullName>
    </alternativeName>
</protein>
<evidence type="ECO:0000256" key="1">
    <source>
        <dbReference type="ARBA" id="ARBA00005196"/>
    </source>
</evidence>
<evidence type="ECO:0000256" key="9">
    <source>
        <dbReference type="PROSITE-ProRule" id="PRU10125"/>
    </source>
</evidence>
<evidence type="ECO:0000256" key="6">
    <source>
        <dbReference type="ARBA" id="ARBA00023235"/>
    </source>
</evidence>
<dbReference type="GO" id="GO:0009089">
    <property type="term" value="P:lysine biosynthetic process via diaminopimelate"/>
    <property type="evidence" value="ECO:0007669"/>
    <property type="project" value="UniProtKB-UniRule"/>
</dbReference>
<reference evidence="10 11" key="1">
    <citation type="journal article" date="2011" name="EMBO J.">
        <title>Structural diversity of bacterial flagellar motors.</title>
        <authorList>
            <person name="Chen S."/>
            <person name="Beeby M."/>
            <person name="Murphy G.E."/>
            <person name="Leadbetter J.R."/>
            <person name="Hendrixson D.R."/>
            <person name="Briegel A."/>
            <person name="Li Z."/>
            <person name="Shi J."/>
            <person name="Tocheva E.I."/>
            <person name="Muller A."/>
            <person name="Dobro M.J."/>
            <person name="Jensen G.J."/>
        </authorList>
    </citation>
    <scope>NUCLEOTIDE SEQUENCE [LARGE SCALE GENOMIC DNA]</scope>
    <source>
        <strain evidence="10 11">DSM 6540</strain>
    </source>
</reference>
<evidence type="ECO:0000256" key="7">
    <source>
        <dbReference type="ARBA" id="ARBA00051712"/>
    </source>
</evidence>
<comment type="similarity">
    <text evidence="2 8">Belongs to the diaminopimelate epimerase family.</text>
</comment>
<feature type="binding site" evidence="8">
    <location>
        <position position="11"/>
    </location>
    <ligand>
        <name>substrate</name>
    </ligand>
</feature>
<comment type="caution">
    <text evidence="10">The sequence shown here is derived from an EMBL/GenBank/DDBJ whole genome shotgun (WGS) entry which is preliminary data.</text>
</comment>
<evidence type="ECO:0000256" key="5">
    <source>
        <dbReference type="ARBA" id="ARBA00023154"/>
    </source>
</evidence>
<accession>F7NLD3</accession>
<evidence type="ECO:0000313" key="10">
    <source>
        <dbReference type="EMBL" id="EGO63238.1"/>
    </source>
</evidence>
<keyword evidence="6 8" id="KW-0413">Isomerase</keyword>
<dbReference type="PANTHER" id="PTHR31689">
    <property type="entry name" value="DIAMINOPIMELATE EPIMERASE, CHLOROPLASTIC"/>
    <property type="match status" value="1"/>
</dbReference>
<keyword evidence="11" id="KW-1185">Reference proteome</keyword>
<proteinExistence type="inferred from homology"/>
<feature type="active site" description="Proton donor" evidence="8">
    <location>
        <position position="74"/>
    </location>
</feature>
<comment type="subcellular location">
    <subcellularLocation>
        <location evidence="8">Cytoplasm</location>
    </subcellularLocation>
</comment>
<comment type="function">
    <text evidence="8">Catalyzes the stereoinversion of LL-2,6-diaminopimelate (L,L-DAP) to meso-diaminopimelate (meso-DAP), a precursor of L-lysine and an essential component of the bacterial peptidoglycan.</text>
</comment>
<feature type="site" description="Could be important to modulate the pK values of the two catalytic cysteine residues" evidence="8">
    <location>
        <position position="215"/>
    </location>
</feature>
<dbReference type="STRING" id="1009370.ALO_14527"/>
<dbReference type="AlphaFoldDB" id="F7NLD3"/>
<comment type="subunit">
    <text evidence="8">Homodimer.</text>
</comment>
<dbReference type="eggNOG" id="COG0253">
    <property type="taxonomic scope" value="Bacteria"/>
</dbReference>
<comment type="pathway">
    <text evidence="1 8">Amino-acid biosynthesis; L-lysine biosynthesis via DAP pathway; DL-2,6-diaminopimelate from LL-2,6-diaminopimelate: step 1/1.</text>
</comment>
<comment type="caution">
    <text evidence="8">Lacks conserved residue(s) required for the propagation of feature annotation.</text>
</comment>
<name>F7NLD3_9FIRM</name>
<dbReference type="HAMAP" id="MF_00197">
    <property type="entry name" value="DAP_epimerase"/>
    <property type="match status" value="1"/>
</dbReference>
<feature type="active site" description="Proton acceptor" evidence="8">
    <location>
        <position position="224"/>
    </location>
</feature>
<dbReference type="SUPFAM" id="SSF54506">
    <property type="entry name" value="Diaminopimelate epimerase-like"/>
    <property type="match status" value="2"/>
</dbReference>
<feature type="site" description="Could be important to modulate the pK values of the two catalytic cysteine residues" evidence="8">
    <location>
        <position position="166"/>
    </location>
</feature>
<dbReference type="Gene3D" id="3.10.310.10">
    <property type="entry name" value="Diaminopimelate Epimerase, Chain A, domain 1"/>
    <property type="match status" value="2"/>
</dbReference>
<dbReference type="EC" id="5.1.1.7" evidence="3 8"/>
<sequence>MQFSKWHGIGNDFIIVNGLQETAATIAKLQQQAAFFCDRHLGIGADGLIIVLPSEKADIRMKIINSDGSEAEMCGNGSRCFTRYVFENGLLLKRQMEIETLAGIIRTELVDGNDGNVIVRVDLGEPKLKRAQIPMQGDPNDTAVHVPIQIGEQTFYATAVSTGVPHCVIFVEDLKGIDLGVLGPKVECHNLFPRKTNVEFVKVVGKNEAIMKVWERGAGITMACGTGASATLVAAALNGLTERRAVIHLDGGDLSIEWDQNNRVILSGTATQVFQGKCEIR</sequence>